<dbReference type="Gene3D" id="3.10.129.10">
    <property type="entry name" value="Hotdog Thioesterase"/>
    <property type="match status" value="1"/>
</dbReference>
<accession>X0WS04</accession>
<sequence length="183" mass="20455">MAQRYDIEAVRQKYIGTEIAKARGRFPVEHDPIRRHCHMVDDNNPLFLDPEYAKATEHGAVLCPPSGWLALYFASLGPWPAVFEPLLPIVPTPGKRIVNMKQEVEWFGRIKVGDHLSVRRRVADVYQKSISIDPEAVWIVADAIITNQSDETVCVIHNTLLTHRTPDEVAAAKDAAAQGGQQP</sequence>
<evidence type="ECO:0000259" key="1">
    <source>
        <dbReference type="Pfam" id="PF13452"/>
    </source>
</evidence>
<dbReference type="AlphaFoldDB" id="X0WS04"/>
<gene>
    <name evidence="2" type="ORF">S01H1_52051</name>
</gene>
<organism evidence="2">
    <name type="scientific">marine sediment metagenome</name>
    <dbReference type="NCBI Taxonomy" id="412755"/>
    <lineage>
        <taxon>unclassified sequences</taxon>
        <taxon>metagenomes</taxon>
        <taxon>ecological metagenomes</taxon>
    </lineage>
</organism>
<dbReference type="SUPFAM" id="SSF54637">
    <property type="entry name" value="Thioesterase/thiol ester dehydrase-isomerase"/>
    <property type="match status" value="1"/>
</dbReference>
<feature type="domain" description="FAS1-like dehydratase" evidence="1">
    <location>
        <begin position="15"/>
        <end position="154"/>
    </location>
</feature>
<dbReference type="InterPro" id="IPR029069">
    <property type="entry name" value="HotDog_dom_sf"/>
</dbReference>
<name>X0WS04_9ZZZZ</name>
<comment type="caution">
    <text evidence="2">The sequence shown here is derived from an EMBL/GenBank/DDBJ whole genome shotgun (WGS) entry which is preliminary data.</text>
</comment>
<proteinExistence type="predicted"/>
<dbReference type="CDD" id="cd03441">
    <property type="entry name" value="R_hydratase_like"/>
    <property type="match status" value="1"/>
</dbReference>
<dbReference type="EMBL" id="BARS01033627">
    <property type="protein sequence ID" value="GAG27328.1"/>
    <property type="molecule type" value="Genomic_DNA"/>
</dbReference>
<dbReference type="InterPro" id="IPR039569">
    <property type="entry name" value="FAS1-like_DH_region"/>
</dbReference>
<evidence type="ECO:0000313" key="2">
    <source>
        <dbReference type="EMBL" id="GAG27328.1"/>
    </source>
</evidence>
<reference evidence="2" key="1">
    <citation type="journal article" date="2014" name="Front. Microbiol.">
        <title>High frequency of phylogenetically diverse reductive dehalogenase-homologous genes in deep subseafloor sedimentary metagenomes.</title>
        <authorList>
            <person name="Kawai M."/>
            <person name="Futagami T."/>
            <person name="Toyoda A."/>
            <person name="Takaki Y."/>
            <person name="Nishi S."/>
            <person name="Hori S."/>
            <person name="Arai W."/>
            <person name="Tsubouchi T."/>
            <person name="Morono Y."/>
            <person name="Uchiyama I."/>
            <person name="Ito T."/>
            <person name="Fujiyama A."/>
            <person name="Inagaki F."/>
            <person name="Takami H."/>
        </authorList>
    </citation>
    <scope>NUCLEOTIDE SEQUENCE</scope>
    <source>
        <strain evidence="2">Expedition CK06-06</strain>
    </source>
</reference>
<dbReference type="Pfam" id="PF13452">
    <property type="entry name" value="FAS1_DH_region"/>
    <property type="match status" value="1"/>
</dbReference>
<protein>
    <recommendedName>
        <fullName evidence="1">FAS1-like dehydratase domain-containing protein</fullName>
    </recommendedName>
</protein>